<feature type="compositionally biased region" description="Basic residues" evidence="6">
    <location>
        <begin position="986"/>
        <end position="995"/>
    </location>
</feature>
<proteinExistence type="predicted"/>
<dbReference type="PANTHER" id="PTHR30619">
    <property type="entry name" value="DNA INTERNALIZATION/COMPETENCE PROTEIN COMEC/REC2"/>
    <property type="match status" value="1"/>
</dbReference>
<feature type="domain" description="Metallo-beta-lactamase" evidence="8">
    <location>
        <begin position="527"/>
        <end position="721"/>
    </location>
</feature>
<feature type="compositionally biased region" description="Gly residues" evidence="6">
    <location>
        <begin position="884"/>
        <end position="895"/>
    </location>
</feature>
<dbReference type="Pfam" id="PF03772">
    <property type="entry name" value="Competence"/>
    <property type="match status" value="1"/>
</dbReference>
<comment type="caution">
    <text evidence="9">The sequence shown here is derived from an EMBL/GenBank/DDBJ whole genome shotgun (WGS) entry which is preliminary data.</text>
</comment>
<feature type="compositionally biased region" description="Low complexity" evidence="6">
    <location>
        <begin position="897"/>
        <end position="916"/>
    </location>
</feature>
<feature type="transmembrane region" description="Helical" evidence="7">
    <location>
        <begin position="490"/>
        <end position="506"/>
    </location>
</feature>
<feature type="compositionally biased region" description="Basic residues" evidence="6">
    <location>
        <begin position="1002"/>
        <end position="1016"/>
    </location>
</feature>
<evidence type="ECO:0000259" key="8">
    <source>
        <dbReference type="SMART" id="SM00849"/>
    </source>
</evidence>
<dbReference type="NCBIfam" id="TIGR00360">
    <property type="entry name" value="ComEC_N-term"/>
    <property type="match status" value="1"/>
</dbReference>
<feature type="compositionally biased region" description="Basic residues" evidence="6">
    <location>
        <begin position="959"/>
        <end position="969"/>
    </location>
</feature>
<evidence type="ECO:0000256" key="7">
    <source>
        <dbReference type="SAM" id="Phobius"/>
    </source>
</evidence>
<keyword evidence="5 7" id="KW-0472">Membrane</keyword>
<name>A0A839Y098_9ACTN</name>
<feature type="transmembrane region" description="Helical" evidence="7">
    <location>
        <begin position="403"/>
        <end position="421"/>
    </location>
</feature>
<dbReference type="InterPro" id="IPR036866">
    <property type="entry name" value="RibonucZ/Hydroxyglut_hydro"/>
</dbReference>
<dbReference type="EMBL" id="JACIBU010000001">
    <property type="protein sequence ID" value="MBB3675917.1"/>
    <property type="molecule type" value="Genomic_DNA"/>
</dbReference>
<evidence type="ECO:0000256" key="4">
    <source>
        <dbReference type="ARBA" id="ARBA00022989"/>
    </source>
</evidence>
<organism evidence="9 10">
    <name type="scientific">Modestobacter versicolor</name>
    <dbReference type="NCBI Taxonomy" id="429133"/>
    <lineage>
        <taxon>Bacteria</taxon>
        <taxon>Bacillati</taxon>
        <taxon>Actinomycetota</taxon>
        <taxon>Actinomycetes</taxon>
        <taxon>Geodermatophilales</taxon>
        <taxon>Geodermatophilaceae</taxon>
        <taxon>Modestobacter</taxon>
    </lineage>
</organism>
<sequence>MRATERWSWLDLRLVPPAATVWAATLLAPSLPTGLLWTGAGTAAGGAALLLRSRRAAAGVLVGCLAALTVVGAVAAVGAQARAASPLPELAARGAVAEVVVELDEDPRVLAGAGGPRVLVAGTALEVAGRPTAGDAVLLFGPADEWAGLLPGQSVRLRAAVRAAEPGDHVLAVLSARSPPAAVGGPGRVQQAAGDLRAGLAASADRTLPDRPAGLLPGLVVGDTSAMDAQLTAEFRRAGLAHLTAVSGANVAIVVGLVLWPLRARAADRRAQAAVAVLAIAAFVVLARPGASVLRAAVMGGVALLALATGRSRTAVPALCAAIVLLLLVEPELATDPGFALSVAATAGIVLLAPGWTRQLRRRRLPRPLAEALAVSGAAGVVTAPLVAALSGVVSVVSLPANLLAAPAVAPATVLGLLAALAEPVWPGGADVLTWVAGWPVRWLVVVAEHAAAVPDGATGWPAGTRGAVLLAGLLIAAAWALVRWPPLRPLALAALVGVVVIGWPVRQAARGWPLPDTVIVACDVGQGDALVLPTGPGEGVLVDAGPDGALVAGCLDRLGVRRLPLVLVSHLDADHVGGLAGALAGRAVDVVATGTLAPTDERVPEFERVLAGVGAVHEVLLPGQTRTVGGAAFEVLAPDPDRATAGAEPNDLSLVLRATQRGVRVLLTGDLGAEAEAAIVAAGTDLSADVLKVPHHGSADADARFIAASGAAVALVSVGAGNTYGHPTDRLLDLVADGGMRTYRTDRDGDVAVVGEAGDWGVAVRGPDVVQRATADGVPGVPAGRSAAVRERRSAVAAWSRGSTPGSTARPDVPAAGRGGRGGAAARPRRLGRAGRGARAPPGQRGARAGRGRPADRRPGRRAGALAVRRPPAGRRHRRARGRGGPGGVPGGLRQGTRPGADARARAPRGQAQRGPGQGVQGRRCGGRRVPQDQFRRGTGRVRAQRGPARRREDHPGRGHRPARRGRQRPAQPLRGGQPAGVGLRRGHRRRRGRPVPPRAGRGHRVHRGRARAGR</sequence>
<evidence type="ECO:0000256" key="2">
    <source>
        <dbReference type="ARBA" id="ARBA00022475"/>
    </source>
</evidence>
<feature type="transmembrane region" description="Helical" evidence="7">
    <location>
        <begin position="12"/>
        <end position="28"/>
    </location>
</feature>
<feature type="transmembrane region" description="Helical" evidence="7">
    <location>
        <begin position="465"/>
        <end position="483"/>
    </location>
</feature>
<comment type="subcellular location">
    <subcellularLocation>
        <location evidence="1">Cell membrane</location>
        <topology evidence="1">Multi-pass membrane protein</topology>
    </subcellularLocation>
</comment>
<feature type="compositionally biased region" description="Low complexity" evidence="6">
    <location>
        <begin position="838"/>
        <end position="848"/>
    </location>
</feature>
<dbReference type="InterPro" id="IPR004477">
    <property type="entry name" value="ComEC_N"/>
</dbReference>
<evidence type="ECO:0000256" key="1">
    <source>
        <dbReference type="ARBA" id="ARBA00004651"/>
    </source>
</evidence>
<feature type="transmembrane region" description="Helical" evidence="7">
    <location>
        <begin position="271"/>
        <end position="287"/>
    </location>
</feature>
<dbReference type="SUPFAM" id="SSF56281">
    <property type="entry name" value="Metallo-hydrolase/oxidoreductase"/>
    <property type="match status" value="1"/>
</dbReference>
<feature type="region of interest" description="Disordered" evidence="6">
    <location>
        <begin position="776"/>
        <end position="1016"/>
    </location>
</feature>
<feature type="transmembrane region" description="Helical" evidence="7">
    <location>
        <begin position="316"/>
        <end position="333"/>
    </location>
</feature>
<feature type="transmembrane region" description="Helical" evidence="7">
    <location>
        <begin position="339"/>
        <end position="357"/>
    </location>
</feature>
<keyword evidence="3 7" id="KW-0812">Transmembrane</keyword>
<accession>A0A839Y098</accession>
<evidence type="ECO:0000313" key="9">
    <source>
        <dbReference type="EMBL" id="MBB3675917.1"/>
    </source>
</evidence>
<evidence type="ECO:0000256" key="3">
    <source>
        <dbReference type="ARBA" id="ARBA00022692"/>
    </source>
</evidence>
<dbReference type="Pfam" id="PF00753">
    <property type="entry name" value="Lactamase_B"/>
    <property type="match status" value="1"/>
</dbReference>
<feature type="compositionally biased region" description="Low complexity" evidence="6">
    <location>
        <begin position="970"/>
        <end position="984"/>
    </location>
</feature>
<reference evidence="9 10" key="1">
    <citation type="submission" date="2020-08" db="EMBL/GenBank/DDBJ databases">
        <title>Sequencing the genomes of 1000 actinobacteria strains.</title>
        <authorList>
            <person name="Klenk H.-P."/>
        </authorList>
    </citation>
    <scope>NUCLEOTIDE SEQUENCE [LARGE SCALE GENOMIC DNA]</scope>
    <source>
        <strain evidence="9 10">DSM 16678</strain>
    </source>
</reference>
<gene>
    <name evidence="9" type="ORF">FHX36_001652</name>
</gene>
<evidence type="ECO:0000313" key="10">
    <source>
        <dbReference type="Proteomes" id="UP000580718"/>
    </source>
</evidence>
<dbReference type="Proteomes" id="UP000580718">
    <property type="component" value="Unassembled WGS sequence"/>
</dbReference>
<dbReference type="Gene3D" id="3.60.15.10">
    <property type="entry name" value="Ribonuclease Z/Hydroxyacylglutathione hydrolase-like"/>
    <property type="match status" value="1"/>
</dbReference>
<dbReference type="InterPro" id="IPR035681">
    <property type="entry name" value="ComA-like_MBL"/>
</dbReference>
<feature type="transmembrane region" description="Helical" evidence="7">
    <location>
        <begin position="369"/>
        <end position="397"/>
    </location>
</feature>
<keyword evidence="2" id="KW-1003">Cell membrane</keyword>
<feature type="transmembrane region" description="Helical" evidence="7">
    <location>
        <begin position="58"/>
        <end position="79"/>
    </location>
</feature>
<dbReference type="GO" id="GO:0005886">
    <property type="term" value="C:plasma membrane"/>
    <property type="evidence" value="ECO:0007669"/>
    <property type="project" value="UniProtKB-SubCell"/>
</dbReference>
<dbReference type="CDD" id="cd07731">
    <property type="entry name" value="ComA-like_MBL-fold"/>
    <property type="match status" value="1"/>
</dbReference>
<keyword evidence="4 7" id="KW-1133">Transmembrane helix</keyword>
<evidence type="ECO:0000256" key="6">
    <source>
        <dbReference type="SAM" id="MobiDB-lite"/>
    </source>
</evidence>
<dbReference type="SMART" id="SM00849">
    <property type="entry name" value="Lactamase_B"/>
    <property type="match status" value="1"/>
</dbReference>
<evidence type="ECO:0000256" key="5">
    <source>
        <dbReference type="ARBA" id="ARBA00023136"/>
    </source>
</evidence>
<dbReference type="PANTHER" id="PTHR30619:SF1">
    <property type="entry name" value="RECOMBINATION PROTEIN 2"/>
    <property type="match status" value="1"/>
</dbReference>
<dbReference type="AlphaFoldDB" id="A0A839Y098"/>
<dbReference type="InterPro" id="IPR052159">
    <property type="entry name" value="Competence_DNA_uptake"/>
</dbReference>
<protein>
    <submittedName>
        <fullName evidence="9">Competence protein ComEC</fullName>
    </submittedName>
</protein>
<feature type="transmembrane region" description="Helical" evidence="7">
    <location>
        <begin position="240"/>
        <end position="259"/>
    </location>
</feature>
<feature type="compositionally biased region" description="Basic residues" evidence="6">
    <location>
        <begin position="873"/>
        <end position="883"/>
    </location>
</feature>
<dbReference type="InterPro" id="IPR001279">
    <property type="entry name" value="Metallo-B-lactamas"/>
</dbReference>
<feature type="compositionally biased region" description="Low complexity" evidence="6">
    <location>
        <begin position="863"/>
        <end position="872"/>
    </location>
</feature>